<accession>A0A4R9LQ19</accession>
<reference evidence="3" key="1">
    <citation type="journal article" date="2019" name="PLoS Negl. Trop. Dis.">
        <title>Revisiting the worldwide diversity of Leptospira species in the environment.</title>
        <authorList>
            <person name="Vincent A.T."/>
            <person name="Schiettekatte O."/>
            <person name="Bourhy P."/>
            <person name="Veyrier F.J."/>
            <person name="Picardeau M."/>
        </authorList>
    </citation>
    <scope>NUCLEOTIDE SEQUENCE [LARGE SCALE GENOMIC DNA]</scope>
    <source>
        <strain evidence="3">201400974</strain>
    </source>
</reference>
<protein>
    <submittedName>
        <fullName evidence="3">Type II secretion system protein GspN</fullName>
    </submittedName>
</protein>
<keyword evidence="2" id="KW-1133">Transmembrane helix</keyword>
<evidence type="ECO:0000313" key="3">
    <source>
        <dbReference type="EMBL" id="TGN08281.1"/>
    </source>
</evidence>
<dbReference type="RefSeq" id="WP_135765234.1">
    <property type="nucleotide sequence ID" value="NZ_RQHV01000061.1"/>
</dbReference>
<keyword evidence="2" id="KW-0472">Membrane</keyword>
<comment type="caution">
    <text evidence="3">The sequence shown here is derived from an EMBL/GenBank/DDBJ whole genome shotgun (WGS) entry which is preliminary data.</text>
</comment>
<sequence>MAKEKDVDLGPELEDELSEDELLQESLLEDGESNEIPEGEEDNKQLDSTKILMLVGLGVFAFVFFFFFTFPLNEIVRSILAESSKETGIVLEAKEIHFPFFGRKSFDSFVAQFASGSVIKAEELSFSLSLFGLISARLDGDAEIGFLKYEGGEWSVQAKSVSFPIKISSIDDKVTRWNGEGEILLSGGKFFESMEIPMLGSLKGHEIKKASFQFKIRSGKVMIEKGLIDSSIAKIQFQGVIRLSDSISLSQLEIKACASLNDKFAQERQDIAGLATLLPQENGKICIPIRGSISSPKVDIPNLNQLGGANSNIQTEQPTLEPIAPAPTTNP</sequence>
<feature type="region of interest" description="Disordered" evidence="1">
    <location>
        <begin position="305"/>
        <end position="331"/>
    </location>
</feature>
<keyword evidence="4" id="KW-1185">Reference proteome</keyword>
<feature type="compositionally biased region" description="Polar residues" evidence="1">
    <location>
        <begin position="305"/>
        <end position="318"/>
    </location>
</feature>
<feature type="compositionally biased region" description="Acidic residues" evidence="1">
    <location>
        <begin position="9"/>
        <end position="20"/>
    </location>
</feature>
<keyword evidence="2" id="KW-0812">Transmembrane</keyword>
<evidence type="ECO:0000313" key="4">
    <source>
        <dbReference type="Proteomes" id="UP000298264"/>
    </source>
</evidence>
<gene>
    <name evidence="3" type="primary">gspN</name>
    <name evidence="3" type="ORF">EHS11_15305</name>
</gene>
<dbReference type="EMBL" id="RQHV01000061">
    <property type="protein sequence ID" value="TGN08281.1"/>
    <property type="molecule type" value="Genomic_DNA"/>
</dbReference>
<evidence type="ECO:0000256" key="2">
    <source>
        <dbReference type="SAM" id="Phobius"/>
    </source>
</evidence>
<dbReference type="InterPro" id="IPR030925">
    <property type="entry name" value="T2SS_GspN_Lepto"/>
</dbReference>
<proteinExistence type="predicted"/>
<name>A0A4R9LQ19_9LEPT</name>
<evidence type="ECO:0000256" key="1">
    <source>
        <dbReference type="SAM" id="MobiDB-lite"/>
    </source>
</evidence>
<dbReference type="AlphaFoldDB" id="A0A4R9LQ19"/>
<dbReference type="NCBIfam" id="TIGR04411">
    <property type="entry name" value="T2SS_GspN_Lepto"/>
    <property type="match status" value="1"/>
</dbReference>
<feature type="transmembrane region" description="Helical" evidence="2">
    <location>
        <begin position="51"/>
        <end position="70"/>
    </location>
</feature>
<dbReference type="OrthoDB" id="344479at2"/>
<organism evidence="3 4">
    <name type="scientific">Leptospira ilyithenensis</name>
    <dbReference type="NCBI Taxonomy" id="2484901"/>
    <lineage>
        <taxon>Bacteria</taxon>
        <taxon>Pseudomonadati</taxon>
        <taxon>Spirochaetota</taxon>
        <taxon>Spirochaetia</taxon>
        <taxon>Leptospirales</taxon>
        <taxon>Leptospiraceae</taxon>
        <taxon>Leptospira</taxon>
    </lineage>
</organism>
<dbReference type="Proteomes" id="UP000298264">
    <property type="component" value="Unassembled WGS sequence"/>
</dbReference>
<feature type="region of interest" description="Disordered" evidence="1">
    <location>
        <begin position="1"/>
        <end position="20"/>
    </location>
</feature>